<accession>A0AAD9LQ45</accession>
<dbReference type="Proteomes" id="UP001259832">
    <property type="component" value="Unassembled WGS sequence"/>
</dbReference>
<protein>
    <submittedName>
        <fullName evidence="2">Uncharacterized protein</fullName>
    </submittedName>
</protein>
<feature type="compositionally biased region" description="Low complexity" evidence="1">
    <location>
        <begin position="63"/>
        <end position="74"/>
    </location>
</feature>
<organism evidence="2 3">
    <name type="scientific">Phytophthora citrophthora</name>
    <dbReference type="NCBI Taxonomy" id="4793"/>
    <lineage>
        <taxon>Eukaryota</taxon>
        <taxon>Sar</taxon>
        <taxon>Stramenopiles</taxon>
        <taxon>Oomycota</taxon>
        <taxon>Peronosporomycetes</taxon>
        <taxon>Peronosporales</taxon>
        <taxon>Peronosporaceae</taxon>
        <taxon>Phytophthora</taxon>
    </lineage>
</organism>
<feature type="compositionally biased region" description="Basic and acidic residues" evidence="1">
    <location>
        <begin position="40"/>
        <end position="54"/>
    </location>
</feature>
<evidence type="ECO:0000256" key="1">
    <source>
        <dbReference type="SAM" id="MobiDB-lite"/>
    </source>
</evidence>
<gene>
    <name evidence="2" type="ORF">P3T76_002656</name>
</gene>
<feature type="region of interest" description="Disordered" evidence="1">
    <location>
        <begin position="34"/>
        <end position="81"/>
    </location>
</feature>
<keyword evidence="3" id="KW-1185">Reference proteome</keyword>
<comment type="caution">
    <text evidence="2">The sequence shown here is derived from an EMBL/GenBank/DDBJ whole genome shotgun (WGS) entry which is preliminary data.</text>
</comment>
<dbReference type="AlphaFoldDB" id="A0AAD9LQ45"/>
<name>A0AAD9LQ45_9STRA</name>
<dbReference type="EMBL" id="JASMQC010000004">
    <property type="protein sequence ID" value="KAK1945608.1"/>
    <property type="molecule type" value="Genomic_DNA"/>
</dbReference>
<evidence type="ECO:0000313" key="3">
    <source>
        <dbReference type="Proteomes" id="UP001259832"/>
    </source>
</evidence>
<evidence type="ECO:0000313" key="2">
    <source>
        <dbReference type="EMBL" id="KAK1945608.1"/>
    </source>
</evidence>
<reference evidence="2" key="1">
    <citation type="submission" date="2023-08" db="EMBL/GenBank/DDBJ databases">
        <title>Reference Genome Resource for the Citrus Pathogen Phytophthora citrophthora.</title>
        <authorList>
            <person name="Moller H."/>
            <person name="Coetzee B."/>
            <person name="Rose L.J."/>
            <person name="Van Niekerk J.M."/>
        </authorList>
    </citation>
    <scope>NUCLEOTIDE SEQUENCE</scope>
    <source>
        <strain evidence="2">STE-U-9442</strain>
    </source>
</reference>
<sequence length="81" mass="8370">MEDHGNSSHEEKFRVYNEALVHASTLVDTLAVHEAGGHGAGDRKSGPGAKESRSGRIPGARESCSGGSSKSPSGVVLLIDK</sequence>
<proteinExistence type="predicted"/>